<dbReference type="AlphaFoldDB" id="A0A5S3PQA8"/>
<dbReference type="Proteomes" id="UP000310314">
    <property type="component" value="Unassembled WGS sequence"/>
</dbReference>
<dbReference type="OrthoDB" id="1376781at2"/>
<sequence>MAPTVWIIDDDLVSQFATEYCIRQANSSAIVKSFDKAPESLQTFQECIKQGKGMPQVILLDLVMPEMDGWEFLAEIEKLVGWEDKVSVYIISAFAKSKDRDLAKTHPLVRGYFDKPLSKVSADKIFSSVKV</sequence>
<feature type="modified residue" description="4-aspartylphosphate" evidence="1">
    <location>
        <position position="61"/>
    </location>
</feature>
<dbReference type="SMART" id="SM00448">
    <property type="entry name" value="REC"/>
    <property type="match status" value="1"/>
</dbReference>
<comment type="caution">
    <text evidence="3">The sequence shown here is derived from an EMBL/GenBank/DDBJ whole genome shotgun (WGS) entry which is preliminary data.</text>
</comment>
<dbReference type="SUPFAM" id="SSF52172">
    <property type="entry name" value="CheY-like"/>
    <property type="match status" value="1"/>
</dbReference>
<name>A0A5S3PQA8_9FLAO</name>
<evidence type="ECO:0000313" key="3">
    <source>
        <dbReference type="EMBL" id="TMM56874.1"/>
    </source>
</evidence>
<accession>A0A5S3PQA8</accession>
<keyword evidence="1" id="KW-0597">Phosphoprotein</keyword>
<proteinExistence type="predicted"/>
<dbReference type="Gene3D" id="3.40.50.2300">
    <property type="match status" value="1"/>
</dbReference>
<gene>
    <name evidence="3" type="ORF">FEE95_10265</name>
</gene>
<feature type="domain" description="Response regulatory" evidence="2">
    <location>
        <begin position="4"/>
        <end position="130"/>
    </location>
</feature>
<dbReference type="RefSeq" id="WP_138657858.1">
    <property type="nucleotide sequence ID" value="NZ_VATY01000002.1"/>
</dbReference>
<dbReference type="GO" id="GO:0000160">
    <property type="term" value="P:phosphorelay signal transduction system"/>
    <property type="evidence" value="ECO:0007669"/>
    <property type="project" value="InterPro"/>
</dbReference>
<keyword evidence="4" id="KW-1185">Reference proteome</keyword>
<reference evidence="3 4" key="1">
    <citation type="submission" date="2019-05" db="EMBL/GenBank/DDBJ databases">
        <authorList>
            <person name="Zhang J.-Y."/>
            <person name="Feg X."/>
            <person name="Du Z.-J."/>
        </authorList>
    </citation>
    <scope>NUCLEOTIDE SEQUENCE [LARGE SCALE GENOMIC DNA]</scope>
    <source>
        <strain evidence="3 4">RZ26</strain>
    </source>
</reference>
<organism evidence="3 4">
    <name type="scientific">Maribacter algarum</name>
    <name type="common">ex Zhang et al. 2020</name>
    <dbReference type="NCBI Taxonomy" id="2578118"/>
    <lineage>
        <taxon>Bacteria</taxon>
        <taxon>Pseudomonadati</taxon>
        <taxon>Bacteroidota</taxon>
        <taxon>Flavobacteriia</taxon>
        <taxon>Flavobacteriales</taxon>
        <taxon>Flavobacteriaceae</taxon>
        <taxon>Maribacter</taxon>
    </lineage>
</organism>
<protein>
    <submittedName>
        <fullName evidence="3">Response regulator</fullName>
    </submittedName>
</protein>
<dbReference type="Pfam" id="PF00072">
    <property type="entry name" value="Response_reg"/>
    <property type="match status" value="1"/>
</dbReference>
<dbReference type="PROSITE" id="PS50110">
    <property type="entry name" value="RESPONSE_REGULATORY"/>
    <property type="match status" value="1"/>
</dbReference>
<dbReference type="EMBL" id="VATY01000002">
    <property type="protein sequence ID" value="TMM56874.1"/>
    <property type="molecule type" value="Genomic_DNA"/>
</dbReference>
<dbReference type="InterPro" id="IPR011006">
    <property type="entry name" value="CheY-like_superfamily"/>
</dbReference>
<evidence type="ECO:0000256" key="1">
    <source>
        <dbReference type="PROSITE-ProRule" id="PRU00169"/>
    </source>
</evidence>
<evidence type="ECO:0000313" key="4">
    <source>
        <dbReference type="Proteomes" id="UP000310314"/>
    </source>
</evidence>
<dbReference type="InterPro" id="IPR001789">
    <property type="entry name" value="Sig_transdc_resp-reg_receiver"/>
</dbReference>
<evidence type="ECO:0000259" key="2">
    <source>
        <dbReference type="PROSITE" id="PS50110"/>
    </source>
</evidence>